<keyword evidence="2" id="KW-0472">Membrane</keyword>
<dbReference type="AlphaFoldDB" id="A0A6P5FXF7"/>
<feature type="chain" id="PRO_5027535310" evidence="3">
    <location>
        <begin position="19"/>
        <end position="152"/>
    </location>
</feature>
<dbReference type="GeneID" id="109716946"/>
<dbReference type="Proteomes" id="UP000515123">
    <property type="component" value="Linkage group 1"/>
</dbReference>
<sequence>MSIGILLGLVLVLPIVLTIVLDPRFSVEDATLTRFALATKPTSLSYNLSTVIRVHNPNYYFGIYYDQVQAHFLFEGQRFDWLTLSTFYQHRKKTYKYYPVIGGQSDITLGSTGLNNFMRENQTGLFNLEVRIDAYVRFKPHKNGFMINVVKE</sequence>
<evidence type="ECO:0000313" key="5">
    <source>
        <dbReference type="RefSeq" id="XP_020098193.1"/>
    </source>
</evidence>
<reference evidence="5" key="2">
    <citation type="submission" date="2025-08" db="UniProtKB">
        <authorList>
            <consortium name="RefSeq"/>
        </authorList>
    </citation>
    <scope>IDENTIFICATION</scope>
    <source>
        <tissue evidence="5">Leaf</tissue>
    </source>
</reference>
<dbReference type="PANTHER" id="PTHR31415:SF4">
    <property type="entry name" value="NDR1_HIN1-LIKE PROTEIN 3"/>
    <property type="match status" value="1"/>
</dbReference>
<evidence type="ECO:0000313" key="4">
    <source>
        <dbReference type="Proteomes" id="UP000515123"/>
    </source>
</evidence>
<protein>
    <submittedName>
        <fullName evidence="5">NDR1/HIN1-like protein 10</fullName>
    </submittedName>
</protein>
<accession>A0A6P5FXF7</accession>
<evidence type="ECO:0000256" key="3">
    <source>
        <dbReference type="SAM" id="SignalP"/>
    </source>
</evidence>
<name>A0A6P5FXF7_ANACO</name>
<keyword evidence="3" id="KW-0732">Signal</keyword>
<proteinExistence type="predicted"/>
<organism evidence="4 5">
    <name type="scientific">Ananas comosus</name>
    <name type="common">Pineapple</name>
    <name type="synonym">Ananas ananas</name>
    <dbReference type="NCBI Taxonomy" id="4615"/>
    <lineage>
        <taxon>Eukaryota</taxon>
        <taxon>Viridiplantae</taxon>
        <taxon>Streptophyta</taxon>
        <taxon>Embryophyta</taxon>
        <taxon>Tracheophyta</taxon>
        <taxon>Spermatophyta</taxon>
        <taxon>Magnoliopsida</taxon>
        <taxon>Liliopsida</taxon>
        <taxon>Poales</taxon>
        <taxon>Bromeliaceae</taxon>
        <taxon>Bromelioideae</taxon>
        <taxon>Ananas</taxon>
    </lineage>
</organism>
<dbReference type="GO" id="GO:0009506">
    <property type="term" value="C:plasmodesma"/>
    <property type="evidence" value="ECO:0007669"/>
    <property type="project" value="TreeGrafter"/>
</dbReference>
<comment type="subcellular location">
    <subcellularLocation>
        <location evidence="1">Membrane</location>
    </subcellularLocation>
</comment>
<dbReference type="GO" id="GO:0005886">
    <property type="term" value="C:plasma membrane"/>
    <property type="evidence" value="ECO:0007669"/>
    <property type="project" value="TreeGrafter"/>
</dbReference>
<dbReference type="GO" id="GO:0098542">
    <property type="term" value="P:defense response to other organism"/>
    <property type="evidence" value="ECO:0007669"/>
    <property type="project" value="InterPro"/>
</dbReference>
<reference evidence="4" key="1">
    <citation type="journal article" date="2015" name="Nat. Genet.">
        <title>The pineapple genome and the evolution of CAM photosynthesis.</title>
        <authorList>
            <person name="Ming R."/>
            <person name="VanBuren R."/>
            <person name="Wai C.M."/>
            <person name="Tang H."/>
            <person name="Schatz M.C."/>
            <person name="Bowers J.E."/>
            <person name="Lyons E."/>
            <person name="Wang M.L."/>
            <person name="Chen J."/>
            <person name="Biggers E."/>
            <person name="Zhang J."/>
            <person name="Huang L."/>
            <person name="Zhang L."/>
            <person name="Miao W."/>
            <person name="Zhang J."/>
            <person name="Ye Z."/>
            <person name="Miao C."/>
            <person name="Lin Z."/>
            <person name="Wang H."/>
            <person name="Zhou H."/>
            <person name="Yim W.C."/>
            <person name="Priest H.D."/>
            <person name="Zheng C."/>
            <person name="Woodhouse M."/>
            <person name="Edger P.P."/>
            <person name="Guyot R."/>
            <person name="Guo H.B."/>
            <person name="Guo H."/>
            <person name="Zheng G."/>
            <person name="Singh R."/>
            <person name="Sharma A."/>
            <person name="Min X."/>
            <person name="Zheng Y."/>
            <person name="Lee H."/>
            <person name="Gurtowski J."/>
            <person name="Sedlazeck F.J."/>
            <person name="Harkess A."/>
            <person name="McKain M.R."/>
            <person name="Liao Z."/>
            <person name="Fang J."/>
            <person name="Liu J."/>
            <person name="Zhang X."/>
            <person name="Zhang Q."/>
            <person name="Hu W."/>
            <person name="Qin Y."/>
            <person name="Wang K."/>
            <person name="Chen L.Y."/>
            <person name="Shirley N."/>
            <person name="Lin Y.R."/>
            <person name="Liu L.Y."/>
            <person name="Hernandez A.G."/>
            <person name="Wright C.L."/>
            <person name="Bulone V."/>
            <person name="Tuskan G.A."/>
            <person name="Heath K."/>
            <person name="Zee F."/>
            <person name="Moore P.H."/>
            <person name="Sunkar R."/>
            <person name="Leebens-Mack J.H."/>
            <person name="Mockler T."/>
            <person name="Bennetzen J.L."/>
            <person name="Freeling M."/>
            <person name="Sankoff D."/>
            <person name="Paterson A.H."/>
            <person name="Zhu X."/>
            <person name="Yang X."/>
            <person name="Smith J.A."/>
            <person name="Cushman J.C."/>
            <person name="Paull R.E."/>
            <person name="Yu Q."/>
        </authorList>
    </citation>
    <scope>NUCLEOTIDE SEQUENCE [LARGE SCALE GENOMIC DNA]</scope>
    <source>
        <strain evidence="4">cv. F153</strain>
    </source>
</reference>
<dbReference type="PANTHER" id="PTHR31415">
    <property type="entry name" value="OS05G0367900 PROTEIN"/>
    <property type="match status" value="1"/>
</dbReference>
<gene>
    <name evidence="5" type="primary">LOC109716946</name>
</gene>
<keyword evidence="4" id="KW-1185">Reference proteome</keyword>
<dbReference type="InterPro" id="IPR044839">
    <property type="entry name" value="NDR1-like"/>
</dbReference>
<evidence type="ECO:0000256" key="1">
    <source>
        <dbReference type="ARBA" id="ARBA00004370"/>
    </source>
</evidence>
<evidence type="ECO:0000256" key="2">
    <source>
        <dbReference type="ARBA" id="ARBA00023136"/>
    </source>
</evidence>
<dbReference type="RefSeq" id="XP_020098193.1">
    <property type="nucleotide sequence ID" value="XM_020242604.1"/>
</dbReference>
<feature type="signal peptide" evidence="3">
    <location>
        <begin position="1"/>
        <end position="18"/>
    </location>
</feature>
<dbReference type="OrthoDB" id="684447at2759"/>